<name>A0A3B0T5N1_9ZZZZ</name>
<accession>A0A3B0T5N1</accession>
<protein>
    <recommendedName>
        <fullName evidence="2">Transposase IS66 central domain-containing protein</fullName>
    </recommendedName>
</protein>
<feature type="domain" description="Transposase IS66 central" evidence="2">
    <location>
        <begin position="12"/>
        <end position="83"/>
    </location>
</feature>
<sequence length="111" mass="13183">MRVKLKRKLNQDRYNRPIPDRDGILEKLKGLLEKPSKEDHKNLQAFYRRMVKYEHCIFTFLHSHHVPPDNNATERAIRKVKVKHLPTGRQGKSQGSSKPKKELKYTLLLDR</sequence>
<evidence type="ECO:0000256" key="1">
    <source>
        <dbReference type="SAM" id="MobiDB-lite"/>
    </source>
</evidence>
<dbReference type="AlphaFoldDB" id="A0A3B0T5N1"/>
<evidence type="ECO:0000259" key="2">
    <source>
        <dbReference type="Pfam" id="PF03050"/>
    </source>
</evidence>
<organism evidence="3">
    <name type="scientific">hydrothermal vent metagenome</name>
    <dbReference type="NCBI Taxonomy" id="652676"/>
    <lineage>
        <taxon>unclassified sequences</taxon>
        <taxon>metagenomes</taxon>
        <taxon>ecological metagenomes</taxon>
    </lineage>
</organism>
<dbReference type="EMBL" id="UOEL01000105">
    <property type="protein sequence ID" value="VAW13635.1"/>
    <property type="molecule type" value="Genomic_DNA"/>
</dbReference>
<proteinExistence type="predicted"/>
<gene>
    <name evidence="3" type="ORF">MNBD_BACTEROID03-116</name>
</gene>
<feature type="compositionally biased region" description="Basic and acidic residues" evidence="1">
    <location>
        <begin position="9"/>
        <end position="20"/>
    </location>
</feature>
<feature type="region of interest" description="Disordered" evidence="1">
    <location>
        <begin position="81"/>
        <end position="111"/>
    </location>
</feature>
<reference evidence="3" key="1">
    <citation type="submission" date="2018-06" db="EMBL/GenBank/DDBJ databases">
        <authorList>
            <person name="Zhirakovskaya E."/>
        </authorList>
    </citation>
    <scope>NUCLEOTIDE SEQUENCE</scope>
</reference>
<feature type="compositionally biased region" description="Basic and acidic residues" evidence="1">
    <location>
        <begin position="99"/>
        <end position="111"/>
    </location>
</feature>
<dbReference type="Pfam" id="PF03050">
    <property type="entry name" value="DDE_Tnp_IS66"/>
    <property type="match status" value="1"/>
</dbReference>
<evidence type="ECO:0000313" key="3">
    <source>
        <dbReference type="EMBL" id="VAW13635.1"/>
    </source>
</evidence>
<dbReference type="InterPro" id="IPR004291">
    <property type="entry name" value="Transposase_IS66_central"/>
</dbReference>
<feature type="region of interest" description="Disordered" evidence="1">
    <location>
        <begin position="1"/>
        <end position="20"/>
    </location>
</feature>